<feature type="domain" description="Semialdehyde dehydrogenase dimerisation" evidence="2">
    <location>
        <begin position="22"/>
        <end position="202"/>
    </location>
</feature>
<accession>A0A937X3U0</accession>
<name>A0A937X3U0_9BACT</name>
<organism evidence="3 4">
    <name type="scientific">Candidatus Tanganyikabacteria bacterium</name>
    <dbReference type="NCBI Taxonomy" id="2961651"/>
    <lineage>
        <taxon>Bacteria</taxon>
        <taxon>Bacillati</taxon>
        <taxon>Candidatus Sericytochromatia</taxon>
        <taxon>Candidatus Tanganyikabacteria</taxon>
    </lineage>
</organism>
<feature type="non-terminal residue" evidence="3">
    <location>
        <position position="1"/>
    </location>
</feature>
<dbReference type="GO" id="GO:0004073">
    <property type="term" value="F:aspartate-semialdehyde dehydrogenase activity"/>
    <property type="evidence" value="ECO:0007669"/>
    <property type="project" value="UniProtKB-EC"/>
</dbReference>
<comment type="caution">
    <text evidence="3">The sequence shown here is derived from an EMBL/GenBank/DDBJ whole genome shotgun (WGS) entry which is preliminary data.</text>
</comment>
<dbReference type="NCBIfam" id="NF011456">
    <property type="entry name" value="PRK14874.1"/>
    <property type="match status" value="1"/>
</dbReference>
<dbReference type="InterPro" id="IPR012280">
    <property type="entry name" value="Semialdhyde_DH_dimer_dom"/>
</dbReference>
<dbReference type="AlphaFoldDB" id="A0A937X3U0"/>
<evidence type="ECO:0000256" key="1">
    <source>
        <dbReference type="ARBA" id="ARBA00010584"/>
    </source>
</evidence>
<keyword evidence="3" id="KW-0560">Oxidoreductase</keyword>
<gene>
    <name evidence="3" type="ORF">FJZ00_06500</name>
</gene>
<dbReference type="PANTHER" id="PTHR46278">
    <property type="entry name" value="DEHYDROGENASE, PUTATIVE-RELATED"/>
    <property type="match status" value="1"/>
</dbReference>
<sequence>CRNHRGIIANPNCSTAVVLMALAPLRALGTFGRVVVSTYQSASGAGKEAVVEMEEQIHAQMHGSEVAPGVFKKPIAFNLIPAIGSFRDDLYTSEEVKMTYESRKIMGLPDLALTCTCVRVPVRVGHSAAVNVVFDRPVSLADVRATFESAPGLRVEDDLASHRYPTPLDCAGEDDVFVGRIRGDLSHPNGLNFWVSGDNLLKGAALNAVQIAEVLVREGLLKVAV</sequence>
<reference evidence="3 4" key="1">
    <citation type="submission" date="2019-03" db="EMBL/GenBank/DDBJ databases">
        <title>Lake Tanganyika Metagenome-Assembled Genomes (MAGs).</title>
        <authorList>
            <person name="Tran P."/>
        </authorList>
    </citation>
    <scope>NUCLEOTIDE SEQUENCE [LARGE SCALE GENOMIC DNA]</scope>
    <source>
        <strain evidence="3">K_DeepCast_65m_m2_236</strain>
    </source>
</reference>
<proteinExistence type="inferred from homology"/>
<dbReference type="Pfam" id="PF02774">
    <property type="entry name" value="Semialdhyde_dhC"/>
    <property type="match status" value="1"/>
</dbReference>
<dbReference type="PANTHER" id="PTHR46278:SF2">
    <property type="entry name" value="ASPARTATE-SEMIALDEHYDE DEHYDROGENASE"/>
    <property type="match status" value="1"/>
</dbReference>
<comment type="similarity">
    <text evidence="1">Belongs to the aspartate-semialdehyde dehydrogenase family.</text>
</comment>
<evidence type="ECO:0000313" key="4">
    <source>
        <dbReference type="Proteomes" id="UP000703893"/>
    </source>
</evidence>
<evidence type="ECO:0000313" key="3">
    <source>
        <dbReference type="EMBL" id="MBM3274783.1"/>
    </source>
</evidence>
<dbReference type="GO" id="GO:0046983">
    <property type="term" value="F:protein dimerization activity"/>
    <property type="evidence" value="ECO:0007669"/>
    <property type="project" value="InterPro"/>
</dbReference>
<protein>
    <submittedName>
        <fullName evidence="3">Aspartate-semialdehyde dehydrogenase</fullName>
        <ecNumber evidence="3">1.2.1.11</ecNumber>
    </submittedName>
</protein>
<dbReference type="CDD" id="cd18131">
    <property type="entry name" value="ASADH_C_bac_euk_like"/>
    <property type="match status" value="1"/>
</dbReference>
<dbReference type="Proteomes" id="UP000703893">
    <property type="component" value="Unassembled WGS sequence"/>
</dbReference>
<dbReference type="SUPFAM" id="SSF55347">
    <property type="entry name" value="Glyceraldehyde-3-phosphate dehydrogenase-like, C-terminal domain"/>
    <property type="match status" value="1"/>
</dbReference>
<dbReference type="Gene3D" id="3.30.360.10">
    <property type="entry name" value="Dihydrodipicolinate Reductase, domain 2"/>
    <property type="match status" value="1"/>
</dbReference>
<dbReference type="EC" id="1.2.1.11" evidence="3"/>
<dbReference type="EMBL" id="VGJX01000326">
    <property type="protein sequence ID" value="MBM3274783.1"/>
    <property type="molecule type" value="Genomic_DNA"/>
</dbReference>
<dbReference type="GO" id="GO:0008652">
    <property type="term" value="P:amino acid biosynthetic process"/>
    <property type="evidence" value="ECO:0007669"/>
    <property type="project" value="InterPro"/>
</dbReference>
<evidence type="ECO:0000259" key="2">
    <source>
        <dbReference type="Pfam" id="PF02774"/>
    </source>
</evidence>